<evidence type="ECO:0000313" key="2">
    <source>
        <dbReference type="EMBL" id="MBO0414061.1"/>
    </source>
</evidence>
<dbReference type="EMBL" id="JAFLRD010000001">
    <property type="protein sequence ID" value="MBO0414061.1"/>
    <property type="molecule type" value="Genomic_DNA"/>
</dbReference>
<organism evidence="2 3">
    <name type="scientific">Chromobacterium haemolyticum</name>
    <dbReference type="NCBI Taxonomy" id="394935"/>
    <lineage>
        <taxon>Bacteria</taxon>
        <taxon>Pseudomonadati</taxon>
        <taxon>Pseudomonadota</taxon>
        <taxon>Betaproteobacteria</taxon>
        <taxon>Neisseriales</taxon>
        <taxon>Chromobacteriaceae</taxon>
        <taxon>Chromobacterium</taxon>
    </lineage>
</organism>
<dbReference type="GeneID" id="58562196"/>
<keyword evidence="3" id="KW-1185">Reference proteome</keyword>
<feature type="compositionally biased region" description="Low complexity" evidence="1">
    <location>
        <begin position="1"/>
        <end position="18"/>
    </location>
</feature>
<evidence type="ECO:0000256" key="1">
    <source>
        <dbReference type="SAM" id="MobiDB-lite"/>
    </source>
</evidence>
<feature type="region of interest" description="Disordered" evidence="1">
    <location>
        <begin position="1"/>
        <end position="22"/>
    </location>
</feature>
<reference evidence="2 3" key="1">
    <citation type="submission" date="2021-03" db="EMBL/GenBank/DDBJ databases">
        <title>First Case of infection caused by Chromobacterium haemolyticum derived from water in China.</title>
        <authorList>
            <person name="Chen J."/>
            <person name="Liu C."/>
        </authorList>
    </citation>
    <scope>NUCLEOTIDE SEQUENCE [LARGE SCALE GENOMIC DNA]</scope>
    <source>
        <strain evidence="2 3">WJ-5</strain>
    </source>
</reference>
<comment type="caution">
    <text evidence="2">The sequence shown here is derived from an EMBL/GenBank/DDBJ whole genome shotgun (WGS) entry which is preliminary data.</text>
</comment>
<evidence type="ECO:0000313" key="3">
    <source>
        <dbReference type="Proteomes" id="UP000664349"/>
    </source>
</evidence>
<dbReference type="PANTHER" id="PTHR35868">
    <property type="entry name" value="DUF2804 DOMAIN-CONTAINING PROTEIN-RELATED"/>
    <property type="match status" value="1"/>
</dbReference>
<dbReference type="Proteomes" id="UP000664349">
    <property type="component" value="Unassembled WGS sequence"/>
</dbReference>
<dbReference type="Pfam" id="PF10974">
    <property type="entry name" value="DUF2804"/>
    <property type="match status" value="1"/>
</dbReference>
<accession>A0ABS3GG85</accession>
<dbReference type="RefSeq" id="WP_198001614.1">
    <property type="nucleotide sequence ID" value="NZ_AP019312.1"/>
</dbReference>
<sequence>MNLFPAAAPARPSSAMPSTRLPPAPRQLVHERGIPAFGVYQGIIDRLDWHALKTTPYQRLTRRLHHKRWQYAAIAHPAFFIGVAIVDVGWTGTAFAYLFDRKSGAIIAAASANGLPGFSTQIEDRAFGDAAFQAGRCRLSFRRDGERLELAVDSPQLKVAAHIQLADMPPVLAVIAPANWLAHSTHKSGGLRISGFADCQDRRYSLDGAVASLDYSNGLLARETRWRWASAHSLELGFNLQQGYMGDTENAAWLRGKLIRLGPVSFDYQPDDPLQGWRIRSDNGLLDLNFAPEGARREDKNLLIAASRYVQPIGRFNGQIQDPDGGAVHVVSDLLGVTEDHLSRW</sequence>
<protein>
    <submittedName>
        <fullName evidence="2">DUF2804 domain-containing protein</fullName>
    </submittedName>
</protein>
<name>A0ABS3GG85_9NEIS</name>
<dbReference type="InterPro" id="IPR021243">
    <property type="entry name" value="DUF2804"/>
</dbReference>
<proteinExistence type="predicted"/>
<gene>
    <name evidence="2" type="ORF">J1C50_00945</name>
</gene>
<dbReference type="PANTHER" id="PTHR35868:SF4">
    <property type="entry name" value="DUF2804 DOMAIN-CONTAINING PROTEIN"/>
    <property type="match status" value="1"/>
</dbReference>